<evidence type="ECO:0000313" key="2">
    <source>
        <dbReference type="Proteomes" id="UP000193560"/>
    </source>
</evidence>
<organism evidence="1 2">
    <name type="scientific">Absidia repens</name>
    <dbReference type="NCBI Taxonomy" id="90262"/>
    <lineage>
        <taxon>Eukaryota</taxon>
        <taxon>Fungi</taxon>
        <taxon>Fungi incertae sedis</taxon>
        <taxon>Mucoromycota</taxon>
        <taxon>Mucoromycotina</taxon>
        <taxon>Mucoromycetes</taxon>
        <taxon>Mucorales</taxon>
        <taxon>Cunninghamellaceae</taxon>
        <taxon>Absidia</taxon>
    </lineage>
</organism>
<protein>
    <submittedName>
        <fullName evidence="1">Uncharacterized protein</fullName>
    </submittedName>
</protein>
<dbReference type="OrthoDB" id="2284791at2759"/>
<proteinExistence type="predicted"/>
<accession>A0A1X2ICC1</accession>
<reference evidence="1 2" key="1">
    <citation type="submission" date="2016-07" db="EMBL/GenBank/DDBJ databases">
        <title>Pervasive Adenine N6-methylation of Active Genes in Fungi.</title>
        <authorList>
            <consortium name="DOE Joint Genome Institute"/>
            <person name="Mondo S.J."/>
            <person name="Dannebaum R.O."/>
            <person name="Kuo R.C."/>
            <person name="Labutti K."/>
            <person name="Haridas S."/>
            <person name="Kuo A."/>
            <person name="Salamov A."/>
            <person name="Ahrendt S.R."/>
            <person name="Lipzen A."/>
            <person name="Sullivan W."/>
            <person name="Andreopoulos W.B."/>
            <person name="Clum A."/>
            <person name="Lindquist E."/>
            <person name="Daum C."/>
            <person name="Ramamoorthy G.K."/>
            <person name="Gryganskyi A."/>
            <person name="Culley D."/>
            <person name="Magnuson J.K."/>
            <person name="James T.Y."/>
            <person name="O'Malley M.A."/>
            <person name="Stajich J.E."/>
            <person name="Spatafora J.W."/>
            <person name="Visel A."/>
            <person name="Grigoriev I.V."/>
        </authorList>
    </citation>
    <scope>NUCLEOTIDE SEQUENCE [LARGE SCALE GENOMIC DNA]</scope>
    <source>
        <strain evidence="1 2">NRRL 1336</strain>
    </source>
</reference>
<sequence>MFPLLYIWHDDFRLSLSGIINLVNPVTRKTTMDHLREEQRLELANETSDLKNATLGLDAESSDMFDKIIEQGEDIDAVLEFIQSTKAILSGARRRHSQVYAMLSVVEQIIENFDLWYKDCHESEMTFYRRFATLLDIIFKETTIELADGETGSSSTRTAIELNKAVFETSDSTKTYARKIDLLLKFDDRESVELCSNEWKKSDVSGDIVMKQQCKNLRINASVLSTLMAEHGNEFNTIMAMDWIGTIGYMYTMEKKNGIFISRLHDTLAVPKEMAHLSQFKSTLDNLFLYRNYMMKTCEALKKKSSLLEVNKLLWNIAGHEHDTVSSPSSPSPPSSSSFPFIYFTPRSHRIQKRKLINLDD</sequence>
<keyword evidence="2" id="KW-1185">Reference proteome</keyword>
<gene>
    <name evidence="1" type="ORF">BCR42DRAFT_68610</name>
</gene>
<dbReference type="EMBL" id="MCGE01000016">
    <property type="protein sequence ID" value="ORZ13691.1"/>
    <property type="molecule type" value="Genomic_DNA"/>
</dbReference>
<evidence type="ECO:0000313" key="1">
    <source>
        <dbReference type="EMBL" id="ORZ13691.1"/>
    </source>
</evidence>
<dbReference type="AlphaFoldDB" id="A0A1X2ICC1"/>
<comment type="caution">
    <text evidence="1">The sequence shown here is derived from an EMBL/GenBank/DDBJ whole genome shotgun (WGS) entry which is preliminary data.</text>
</comment>
<name>A0A1X2ICC1_9FUNG</name>
<dbReference type="Proteomes" id="UP000193560">
    <property type="component" value="Unassembled WGS sequence"/>
</dbReference>